<evidence type="ECO:0000256" key="2">
    <source>
        <dbReference type="ARBA" id="ARBA00007317"/>
    </source>
</evidence>
<dbReference type="InterPro" id="IPR006257">
    <property type="entry name" value="LAT1"/>
</dbReference>
<dbReference type="InterPro" id="IPR023213">
    <property type="entry name" value="CAT-like_dom_sf"/>
</dbReference>
<evidence type="ECO:0000256" key="6">
    <source>
        <dbReference type="ARBA" id="ARBA00023315"/>
    </source>
</evidence>
<evidence type="ECO:0000256" key="8">
    <source>
        <dbReference type="SAM" id="MobiDB-lite"/>
    </source>
</evidence>
<dbReference type="InterPro" id="IPR011053">
    <property type="entry name" value="Single_hybrid_motif"/>
</dbReference>
<feature type="domain" description="Peripheral subunit-binding (PSBD)" evidence="9">
    <location>
        <begin position="140"/>
        <end position="177"/>
    </location>
</feature>
<dbReference type="PANTHER" id="PTHR23151">
    <property type="entry name" value="DIHYDROLIPOAMIDE ACETYL/SUCCINYL-TRANSFERASE-RELATED"/>
    <property type="match status" value="1"/>
</dbReference>
<evidence type="ECO:0000313" key="11">
    <source>
        <dbReference type="Proteomes" id="UP000717328"/>
    </source>
</evidence>
<keyword evidence="6" id="KW-0012">Acyltransferase</keyword>
<dbReference type="Pfam" id="PF00198">
    <property type="entry name" value="2-oxoacid_dh"/>
    <property type="match status" value="1"/>
</dbReference>
<feature type="region of interest" description="Disordered" evidence="8">
    <location>
        <begin position="176"/>
        <end position="203"/>
    </location>
</feature>
<evidence type="ECO:0000256" key="3">
    <source>
        <dbReference type="ARBA" id="ARBA00013114"/>
    </source>
</evidence>
<proteinExistence type="inferred from homology"/>
<dbReference type="EMBL" id="JABCKI010000001">
    <property type="protein sequence ID" value="KAG5654792.1"/>
    <property type="molecule type" value="Genomic_DNA"/>
</dbReference>
<evidence type="ECO:0000259" key="9">
    <source>
        <dbReference type="PROSITE" id="PS51826"/>
    </source>
</evidence>
<keyword evidence="4" id="KW-0808">Transferase</keyword>
<dbReference type="AlphaFoldDB" id="A0A9P7GXS6"/>
<dbReference type="OrthoDB" id="537444at2759"/>
<dbReference type="NCBIfam" id="TIGR01349">
    <property type="entry name" value="PDHac_trf_mito"/>
    <property type="match status" value="1"/>
</dbReference>
<dbReference type="GO" id="GO:0045254">
    <property type="term" value="C:pyruvate dehydrogenase complex"/>
    <property type="evidence" value="ECO:0007669"/>
    <property type="project" value="InterPro"/>
</dbReference>
<feature type="region of interest" description="Disordered" evidence="8">
    <location>
        <begin position="90"/>
        <end position="133"/>
    </location>
</feature>
<dbReference type="SUPFAM" id="SSF52777">
    <property type="entry name" value="CoA-dependent acyltransferases"/>
    <property type="match status" value="1"/>
</dbReference>
<dbReference type="CDD" id="cd06849">
    <property type="entry name" value="lipoyl_domain"/>
    <property type="match status" value="1"/>
</dbReference>
<dbReference type="Proteomes" id="UP000717328">
    <property type="component" value="Unassembled WGS sequence"/>
</dbReference>
<accession>A0A9P7GXS6</accession>
<feature type="compositionally biased region" description="Pro residues" evidence="8">
    <location>
        <begin position="114"/>
        <end position="125"/>
    </location>
</feature>
<dbReference type="PROSITE" id="PS51826">
    <property type="entry name" value="PSBD"/>
    <property type="match status" value="1"/>
</dbReference>
<name>A0A9P7GXS6_9AGAR</name>
<comment type="cofactor">
    <cofactor evidence="1">
        <name>(R)-lipoate</name>
        <dbReference type="ChEBI" id="CHEBI:83088"/>
    </cofactor>
</comment>
<dbReference type="InterPro" id="IPR036625">
    <property type="entry name" value="E3-bd_dom_sf"/>
</dbReference>
<dbReference type="Gene3D" id="4.10.320.10">
    <property type="entry name" value="E3-binding domain"/>
    <property type="match status" value="1"/>
</dbReference>
<evidence type="ECO:0000256" key="5">
    <source>
        <dbReference type="ARBA" id="ARBA00022823"/>
    </source>
</evidence>
<reference evidence="10" key="1">
    <citation type="submission" date="2021-02" db="EMBL/GenBank/DDBJ databases">
        <authorList>
            <person name="Nieuwenhuis M."/>
            <person name="Van De Peppel L.J.J."/>
        </authorList>
    </citation>
    <scope>NUCLEOTIDE SEQUENCE</scope>
    <source>
        <strain evidence="10">D49</strain>
    </source>
</reference>
<evidence type="ECO:0000313" key="10">
    <source>
        <dbReference type="EMBL" id="KAG5654792.1"/>
    </source>
</evidence>
<dbReference type="Gene3D" id="2.40.50.100">
    <property type="match status" value="1"/>
</dbReference>
<dbReference type="EC" id="2.3.1.12" evidence="3"/>
<evidence type="ECO:0000256" key="7">
    <source>
        <dbReference type="ARBA" id="ARBA00026242"/>
    </source>
</evidence>
<dbReference type="InterPro" id="IPR000089">
    <property type="entry name" value="Biotin_lipoyl"/>
</dbReference>
<keyword evidence="5" id="KW-0450">Lipoyl</keyword>
<dbReference type="InterPro" id="IPR004167">
    <property type="entry name" value="PSBD"/>
</dbReference>
<comment type="similarity">
    <text evidence="2">Belongs to the 2-oxoacid dehydrogenase family.</text>
</comment>
<comment type="caution">
    <text evidence="10">The sequence shown here is derived from an EMBL/GenBank/DDBJ whole genome shotgun (WGS) entry which is preliminary data.</text>
</comment>
<dbReference type="PANTHER" id="PTHR23151:SF90">
    <property type="entry name" value="DIHYDROLIPOYLLYSINE-RESIDUE ACETYLTRANSFERASE COMPONENT OF PYRUVATE DEHYDROGENASE COMPLEX, MITOCHONDRIAL-RELATED"/>
    <property type="match status" value="1"/>
</dbReference>
<reference evidence="10" key="2">
    <citation type="submission" date="2021-10" db="EMBL/GenBank/DDBJ databases">
        <title>Phylogenomics reveals ancestral predisposition of the termite-cultivated fungus Termitomyces towards a domesticated lifestyle.</title>
        <authorList>
            <person name="Auxier B."/>
            <person name="Grum-Grzhimaylo A."/>
            <person name="Cardenas M.E."/>
            <person name="Lodge J.D."/>
            <person name="Laessoe T."/>
            <person name="Pedersen O."/>
            <person name="Smith M.E."/>
            <person name="Kuyper T.W."/>
            <person name="Franco-Molano E.A."/>
            <person name="Baroni T.J."/>
            <person name="Aanen D.K."/>
        </authorList>
    </citation>
    <scope>NUCLEOTIDE SEQUENCE</scope>
    <source>
        <strain evidence="10">D49</strain>
    </source>
</reference>
<dbReference type="Gene3D" id="3.30.559.10">
    <property type="entry name" value="Chloramphenicol acetyltransferase-like domain"/>
    <property type="match status" value="1"/>
</dbReference>
<dbReference type="FunFam" id="3.30.559.10:FF:000003">
    <property type="entry name" value="Acetyltransferase component of pyruvate dehydrogenase complex"/>
    <property type="match status" value="1"/>
</dbReference>
<sequence>MSSLAATRIFARRFHVSARRSALSRFNMPAMSPTMSEGGIASWKKKEGESFSTGDVLVEIAHDGAKNVQVGAAIAIVAEEGDDISGAAGLAAQAAAEPSGTEKAPEPTKSAETPAPPPKTSPSQPPSETKVDLPAGDRIFASPIAKKIALERGVPLGQIKGSGPSGRIIRADVENYKPSQASTTPATTSTSSSLPSTDYVDTPVSNMRRTIGARLTQSKQELPHYYLTVSVNMDKVLKLREVFNKSLTQKDNTAKLSVNDFIVKAVACALNDVPEANSAWLGEVIRTYTKADICVAVATPTGLITPIVKDAGSKGLATISAETKALAKKARDGKLQPAEYQGGTFTISNLGMFGVDHFTAIINPPQSCILAVGSTEPTLIPAPEEERGFKTAQIMKVTLSSDHRTVDGAVGARWLSAFKGYLENPLTFML</sequence>
<organism evidence="10 11">
    <name type="scientific">Sphagnurus paluster</name>
    <dbReference type="NCBI Taxonomy" id="117069"/>
    <lineage>
        <taxon>Eukaryota</taxon>
        <taxon>Fungi</taxon>
        <taxon>Dikarya</taxon>
        <taxon>Basidiomycota</taxon>
        <taxon>Agaricomycotina</taxon>
        <taxon>Agaricomycetes</taxon>
        <taxon>Agaricomycetidae</taxon>
        <taxon>Agaricales</taxon>
        <taxon>Tricholomatineae</taxon>
        <taxon>Lyophyllaceae</taxon>
        <taxon>Sphagnurus</taxon>
    </lineage>
</organism>
<keyword evidence="11" id="KW-1185">Reference proteome</keyword>
<evidence type="ECO:0000256" key="1">
    <source>
        <dbReference type="ARBA" id="ARBA00001938"/>
    </source>
</evidence>
<dbReference type="Pfam" id="PF00364">
    <property type="entry name" value="Biotin_lipoyl"/>
    <property type="match status" value="1"/>
</dbReference>
<feature type="compositionally biased region" description="Low complexity" evidence="8">
    <location>
        <begin position="181"/>
        <end position="197"/>
    </location>
</feature>
<evidence type="ECO:0000256" key="4">
    <source>
        <dbReference type="ARBA" id="ARBA00022679"/>
    </source>
</evidence>
<dbReference type="GO" id="GO:0004742">
    <property type="term" value="F:dihydrolipoyllysine-residue acetyltransferase activity"/>
    <property type="evidence" value="ECO:0007669"/>
    <property type="project" value="UniProtKB-EC"/>
</dbReference>
<dbReference type="InterPro" id="IPR045257">
    <property type="entry name" value="E2/Pdx1"/>
</dbReference>
<dbReference type="Pfam" id="PF02817">
    <property type="entry name" value="E3_binding"/>
    <property type="match status" value="1"/>
</dbReference>
<dbReference type="GO" id="GO:0006086">
    <property type="term" value="P:pyruvate decarboxylation to acetyl-CoA"/>
    <property type="evidence" value="ECO:0007669"/>
    <property type="project" value="InterPro"/>
</dbReference>
<protein>
    <recommendedName>
        <fullName evidence="7">Dihydrolipoyllysine-residue acetyltransferase component of pyruvate dehydrogenase complex, mitochondrial</fullName>
        <ecNumber evidence="3">2.3.1.12</ecNumber>
    </recommendedName>
</protein>
<dbReference type="SUPFAM" id="SSF51230">
    <property type="entry name" value="Single hybrid motif"/>
    <property type="match status" value="1"/>
</dbReference>
<gene>
    <name evidence="10" type="ORF">H0H81_003800</name>
</gene>
<dbReference type="InterPro" id="IPR001078">
    <property type="entry name" value="2-oxoacid_DH_actylTfrase"/>
</dbReference>
<dbReference type="SUPFAM" id="SSF47005">
    <property type="entry name" value="Peripheral subunit-binding domain of 2-oxo acid dehydrogenase complex"/>
    <property type="match status" value="1"/>
</dbReference>